<protein>
    <submittedName>
        <fullName evidence="1">Uncharacterized protein</fullName>
    </submittedName>
</protein>
<accession>A0A2V5L0L8</accession>
<organism evidence="1 2">
    <name type="scientific">Arthrobacter livingstonensis</name>
    <dbReference type="NCBI Taxonomy" id="670078"/>
    <lineage>
        <taxon>Bacteria</taxon>
        <taxon>Bacillati</taxon>
        <taxon>Actinomycetota</taxon>
        <taxon>Actinomycetes</taxon>
        <taxon>Micrococcales</taxon>
        <taxon>Micrococcaceae</taxon>
        <taxon>Arthrobacter</taxon>
    </lineage>
</organism>
<evidence type="ECO:0000313" key="1">
    <source>
        <dbReference type="EMBL" id="PYI64538.1"/>
    </source>
</evidence>
<dbReference type="RefSeq" id="WP_110503058.1">
    <property type="nucleotide sequence ID" value="NZ_QJVD01000047.1"/>
</dbReference>
<comment type="caution">
    <text evidence="1">The sequence shown here is derived from an EMBL/GenBank/DDBJ whole genome shotgun (WGS) entry which is preliminary data.</text>
</comment>
<gene>
    <name evidence="1" type="ORF">CVV68_21605</name>
</gene>
<reference evidence="1 2" key="1">
    <citation type="submission" date="2018-05" db="EMBL/GenBank/DDBJ databases">
        <title>Genetic diversity of glacier-inhabiting Cryobacterium bacteria in China and description of Cryobacterium mengkeensis sp. nov. and Arthrobacter glacialis sp. nov.</title>
        <authorList>
            <person name="Liu Q."/>
            <person name="Xin Y.-H."/>
        </authorList>
    </citation>
    <scope>NUCLEOTIDE SEQUENCE [LARGE SCALE GENOMIC DNA]</scope>
    <source>
        <strain evidence="1 2">LI2</strain>
    </source>
</reference>
<dbReference type="EMBL" id="QJVD01000047">
    <property type="protein sequence ID" value="PYI64538.1"/>
    <property type="molecule type" value="Genomic_DNA"/>
</dbReference>
<sequence>MKVLGMVLGVMAWPVGQMTMWFVVAAFTTASANPRLMLEMAYENRAAAQRQTKQNKRLLERMIRRVKEVVGLAALSVGV</sequence>
<proteinExistence type="predicted"/>
<evidence type="ECO:0000313" key="2">
    <source>
        <dbReference type="Proteomes" id="UP000247832"/>
    </source>
</evidence>
<name>A0A2V5L0L8_9MICC</name>
<dbReference type="AlphaFoldDB" id="A0A2V5L0L8"/>
<keyword evidence="2" id="KW-1185">Reference proteome</keyword>
<dbReference type="Proteomes" id="UP000247832">
    <property type="component" value="Unassembled WGS sequence"/>
</dbReference>